<dbReference type="Proteomes" id="UP001333102">
    <property type="component" value="Chromosome"/>
</dbReference>
<keyword evidence="10" id="KW-1185">Reference proteome</keyword>
<evidence type="ECO:0000256" key="5">
    <source>
        <dbReference type="ARBA" id="ARBA00022989"/>
    </source>
</evidence>
<gene>
    <name evidence="9" type="ORF">VLY81_03035</name>
</gene>
<evidence type="ECO:0000256" key="7">
    <source>
        <dbReference type="RuleBase" id="RU363032"/>
    </source>
</evidence>
<evidence type="ECO:0000256" key="4">
    <source>
        <dbReference type="ARBA" id="ARBA00022692"/>
    </source>
</evidence>
<proteinExistence type="inferred from homology"/>
<name>A0ABZ1BQS3_9FIRM</name>
<feature type="transmembrane region" description="Helical" evidence="7">
    <location>
        <begin position="33"/>
        <end position="55"/>
    </location>
</feature>
<dbReference type="InterPro" id="IPR035906">
    <property type="entry name" value="MetI-like_sf"/>
</dbReference>
<dbReference type="PANTHER" id="PTHR43744:SF6">
    <property type="entry name" value="ABC TRANSPORTER PERMEASE PROTEIN YESQ-RELATED"/>
    <property type="match status" value="1"/>
</dbReference>
<dbReference type="SUPFAM" id="SSF161098">
    <property type="entry name" value="MetI-like"/>
    <property type="match status" value="1"/>
</dbReference>
<organism evidence="9 10">
    <name type="scientific">Geochorda subterranea</name>
    <dbReference type="NCBI Taxonomy" id="3109564"/>
    <lineage>
        <taxon>Bacteria</taxon>
        <taxon>Bacillati</taxon>
        <taxon>Bacillota</taxon>
        <taxon>Limnochordia</taxon>
        <taxon>Limnochordales</taxon>
        <taxon>Geochordaceae</taxon>
        <taxon>Geochorda</taxon>
    </lineage>
</organism>
<keyword evidence="5 7" id="KW-1133">Transmembrane helix</keyword>
<keyword evidence="2 7" id="KW-0813">Transport</keyword>
<feature type="transmembrane region" description="Helical" evidence="7">
    <location>
        <begin position="165"/>
        <end position="184"/>
    </location>
</feature>
<comment type="subcellular location">
    <subcellularLocation>
        <location evidence="1 7">Cell membrane</location>
        <topology evidence="1 7">Multi-pass membrane protein</topology>
    </subcellularLocation>
</comment>
<dbReference type="Gene3D" id="1.10.3720.10">
    <property type="entry name" value="MetI-like"/>
    <property type="match status" value="1"/>
</dbReference>
<dbReference type="InterPro" id="IPR000515">
    <property type="entry name" value="MetI-like"/>
</dbReference>
<evidence type="ECO:0000256" key="2">
    <source>
        <dbReference type="ARBA" id="ARBA00022448"/>
    </source>
</evidence>
<sequence>MGTSRMVTAVTAASKRVSWMALRHRLRVAASRAFAYLMVVDISFIFLFPVLYLLVTSAQTVEDFVDPTVYWIPTRIHWDNYVLAFKGLFYPRAVVNSAIVSGLSAVAQVLSASLVGYGFARGRFPGRDILFLLAMLTFLIPPQTIVIPLFMLYRSLGWIDTYYPFIVPAFFGHGLRGALFIFVFRQFFRGQPWELEEAARIDGAGALRTYFQVMLPLARPAILVVFLFSLVWHWNDFFEPSVYLHNQARFTLPLRLNIFYTGLQIVTGAQAGELYNEPLLMAASLLVIIVPLLIYLVAQRYFVQSIERTGLVE</sequence>
<accession>A0ABZ1BQS3</accession>
<keyword evidence="4 7" id="KW-0812">Transmembrane</keyword>
<dbReference type="PANTHER" id="PTHR43744">
    <property type="entry name" value="ABC TRANSPORTER PERMEASE PROTEIN MG189-RELATED-RELATED"/>
    <property type="match status" value="1"/>
</dbReference>
<evidence type="ECO:0000313" key="10">
    <source>
        <dbReference type="Proteomes" id="UP001333102"/>
    </source>
</evidence>
<feature type="transmembrane region" description="Helical" evidence="7">
    <location>
        <begin position="93"/>
        <end position="117"/>
    </location>
</feature>
<evidence type="ECO:0000256" key="6">
    <source>
        <dbReference type="ARBA" id="ARBA00023136"/>
    </source>
</evidence>
<evidence type="ECO:0000256" key="3">
    <source>
        <dbReference type="ARBA" id="ARBA00022475"/>
    </source>
</evidence>
<evidence type="ECO:0000256" key="1">
    <source>
        <dbReference type="ARBA" id="ARBA00004651"/>
    </source>
</evidence>
<keyword evidence="6 7" id="KW-0472">Membrane</keyword>
<feature type="transmembrane region" description="Helical" evidence="7">
    <location>
        <begin position="217"/>
        <end position="234"/>
    </location>
</feature>
<protein>
    <submittedName>
        <fullName evidence="9">Carbohydrate ABC transporter permease</fullName>
    </submittedName>
</protein>
<dbReference type="Pfam" id="PF00528">
    <property type="entry name" value="BPD_transp_1"/>
    <property type="match status" value="1"/>
</dbReference>
<dbReference type="CDD" id="cd06261">
    <property type="entry name" value="TM_PBP2"/>
    <property type="match status" value="1"/>
</dbReference>
<comment type="similarity">
    <text evidence="7">Belongs to the binding-protein-dependent transport system permease family.</text>
</comment>
<keyword evidence="3" id="KW-1003">Cell membrane</keyword>
<feature type="transmembrane region" description="Helical" evidence="7">
    <location>
        <begin position="129"/>
        <end position="153"/>
    </location>
</feature>
<reference evidence="10" key="1">
    <citation type="submission" date="2023-12" db="EMBL/GenBank/DDBJ databases">
        <title>Novel isolates from deep terrestrial aquifers shed light on the physiology and ecology of the class Limnochordia.</title>
        <authorList>
            <person name="Karnachuk O.V."/>
            <person name="Lukina A.P."/>
            <person name="Avakyan M.R."/>
            <person name="Kadnikov V."/>
            <person name="Begmatov S."/>
            <person name="Beletsky A.V."/>
            <person name="Mardanov A.V."/>
            <person name="Ravin N.V."/>
        </authorList>
    </citation>
    <scope>NUCLEOTIDE SEQUENCE [LARGE SCALE GENOMIC DNA]</scope>
    <source>
        <strain evidence="10">LN</strain>
    </source>
</reference>
<dbReference type="EMBL" id="CP141614">
    <property type="protein sequence ID" value="WRP15160.1"/>
    <property type="molecule type" value="Genomic_DNA"/>
</dbReference>
<dbReference type="RefSeq" id="WP_324669550.1">
    <property type="nucleotide sequence ID" value="NZ_CP141614.1"/>
</dbReference>
<feature type="transmembrane region" description="Helical" evidence="7">
    <location>
        <begin position="279"/>
        <end position="298"/>
    </location>
</feature>
<evidence type="ECO:0000259" key="8">
    <source>
        <dbReference type="PROSITE" id="PS50928"/>
    </source>
</evidence>
<dbReference type="PROSITE" id="PS50928">
    <property type="entry name" value="ABC_TM1"/>
    <property type="match status" value="1"/>
</dbReference>
<feature type="domain" description="ABC transmembrane type-1" evidence="8">
    <location>
        <begin position="94"/>
        <end position="298"/>
    </location>
</feature>
<evidence type="ECO:0000313" key="9">
    <source>
        <dbReference type="EMBL" id="WRP15160.1"/>
    </source>
</evidence>